<sequence length="66" mass="7390">MDSALYSTIDEKFAMNNAKKSIPNIWNTLFSNYTWSLPKKFLNDCNVVSLFNAAMDVVSGIPLGQD</sequence>
<evidence type="ECO:0000313" key="2">
    <source>
        <dbReference type="Proteomes" id="UP000682111"/>
    </source>
</evidence>
<dbReference type="EMBL" id="BORC01000001">
    <property type="protein sequence ID" value="GIN60235.1"/>
    <property type="molecule type" value="Genomic_DNA"/>
</dbReference>
<name>A0A919WE66_9BACI</name>
<accession>A0A919WE66</accession>
<dbReference type="AlphaFoldDB" id="A0A919WE66"/>
<dbReference type="Proteomes" id="UP000682111">
    <property type="component" value="Unassembled WGS sequence"/>
</dbReference>
<comment type="caution">
    <text evidence="1">The sequence shown here is derived from an EMBL/GenBank/DDBJ whole genome shotgun (WGS) entry which is preliminary data.</text>
</comment>
<keyword evidence="2" id="KW-1185">Reference proteome</keyword>
<protein>
    <submittedName>
        <fullName evidence="1">Uncharacterized protein</fullName>
    </submittedName>
</protein>
<organism evidence="1 2">
    <name type="scientific">Robertmurraya siralis</name>
    <dbReference type="NCBI Taxonomy" id="77777"/>
    <lineage>
        <taxon>Bacteria</taxon>
        <taxon>Bacillati</taxon>
        <taxon>Bacillota</taxon>
        <taxon>Bacilli</taxon>
        <taxon>Bacillales</taxon>
        <taxon>Bacillaceae</taxon>
        <taxon>Robertmurraya</taxon>
    </lineage>
</organism>
<evidence type="ECO:0000313" key="1">
    <source>
        <dbReference type="EMBL" id="GIN60235.1"/>
    </source>
</evidence>
<reference evidence="1" key="1">
    <citation type="submission" date="2021-03" db="EMBL/GenBank/DDBJ databases">
        <title>Antimicrobial resistance genes in bacteria isolated from Japanese honey, and their potential for conferring macrolide and lincosamide resistance in the American foulbrood pathogen Paenibacillus larvae.</title>
        <authorList>
            <person name="Okamoto M."/>
            <person name="Kumagai M."/>
            <person name="Kanamori H."/>
            <person name="Takamatsu D."/>
        </authorList>
    </citation>
    <scope>NUCLEOTIDE SEQUENCE</scope>
    <source>
        <strain evidence="1">J27TS8</strain>
    </source>
</reference>
<proteinExistence type="predicted"/>
<gene>
    <name evidence="1" type="ORF">J27TS8_02280</name>
</gene>